<sequence length="252" mass="25727">MEADFTNKTAIVTGAGSGIGRASAERLATAGAAVVVADIDVAGGHETVDRIEGAGGDAVFVDVDVTDEDDVEAMVETATDEFGSLDIAHNNAGIEGEAAPLTELDSAQWHRVLDINLTGVWLGLKHEIPALIESGGGSIVNTSSIAGLVADGTAPYVASKHAVVGLSKSAAIRYADDGVRVNAICPGVVKTPMVERSLEEHPGAIDQLTADQPLGRMATPEEVADAVAWLVLDAASFINGHSLPIDGGLLAT</sequence>
<keyword evidence="2" id="KW-0560">Oxidoreductase</keyword>
<dbReference type="CDD" id="cd05233">
    <property type="entry name" value="SDR_c"/>
    <property type="match status" value="1"/>
</dbReference>
<name>M0AMK2_NATA1</name>
<accession>M0AMK2</accession>
<dbReference type="Proteomes" id="UP000011554">
    <property type="component" value="Unassembled WGS sequence"/>
</dbReference>
<dbReference type="eggNOG" id="arCOG01259">
    <property type="taxonomic scope" value="Archaea"/>
</dbReference>
<keyword evidence="4" id="KW-1185">Reference proteome</keyword>
<reference evidence="3 4" key="1">
    <citation type="journal article" date="2014" name="PLoS Genet.">
        <title>Phylogenetically driven sequencing of extremely halophilic archaea reveals strategies for static and dynamic osmo-response.</title>
        <authorList>
            <person name="Becker E.A."/>
            <person name="Seitzer P.M."/>
            <person name="Tritt A."/>
            <person name="Larsen D."/>
            <person name="Krusor M."/>
            <person name="Yao A.I."/>
            <person name="Wu D."/>
            <person name="Madern D."/>
            <person name="Eisen J.A."/>
            <person name="Darling A.E."/>
            <person name="Facciotti M.T."/>
        </authorList>
    </citation>
    <scope>NUCLEOTIDE SEQUENCE [LARGE SCALE GENOMIC DNA]</scope>
    <source>
        <strain evidence="3 4">DSM 12278</strain>
    </source>
</reference>
<dbReference type="RefSeq" id="WP_006110455.1">
    <property type="nucleotide sequence ID" value="NZ_AOIO01000038.1"/>
</dbReference>
<dbReference type="Pfam" id="PF13561">
    <property type="entry name" value="adh_short_C2"/>
    <property type="match status" value="1"/>
</dbReference>
<dbReference type="EMBL" id="AOIO01000038">
    <property type="protein sequence ID" value="ELY98603.1"/>
    <property type="molecule type" value="Genomic_DNA"/>
</dbReference>
<dbReference type="GO" id="GO:0016491">
    <property type="term" value="F:oxidoreductase activity"/>
    <property type="evidence" value="ECO:0007669"/>
    <property type="project" value="UniProtKB-KW"/>
</dbReference>
<dbReference type="STRING" id="29540.C481_16782"/>
<evidence type="ECO:0000256" key="2">
    <source>
        <dbReference type="ARBA" id="ARBA00023002"/>
    </source>
</evidence>
<comment type="similarity">
    <text evidence="1">Belongs to the short-chain dehydrogenases/reductases (SDR) family.</text>
</comment>
<dbReference type="InterPro" id="IPR020904">
    <property type="entry name" value="Sc_DH/Rdtase_CS"/>
</dbReference>
<dbReference type="PATRIC" id="fig|29540.5.peg.3419"/>
<evidence type="ECO:0000313" key="4">
    <source>
        <dbReference type="Proteomes" id="UP000011554"/>
    </source>
</evidence>
<dbReference type="InterPro" id="IPR002347">
    <property type="entry name" value="SDR_fam"/>
</dbReference>
<dbReference type="FunFam" id="3.40.50.720:FF:000084">
    <property type="entry name" value="Short-chain dehydrogenase reductase"/>
    <property type="match status" value="1"/>
</dbReference>
<dbReference type="AlphaFoldDB" id="M0AMK2"/>
<evidence type="ECO:0000313" key="3">
    <source>
        <dbReference type="EMBL" id="ELY98603.1"/>
    </source>
</evidence>
<evidence type="ECO:0000256" key="1">
    <source>
        <dbReference type="ARBA" id="ARBA00006484"/>
    </source>
</evidence>
<dbReference type="Gene3D" id="3.40.50.720">
    <property type="entry name" value="NAD(P)-binding Rossmann-like Domain"/>
    <property type="match status" value="1"/>
</dbReference>
<dbReference type="OrthoDB" id="7442at2157"/>
<dbReference type="PRINTS" id="PR00080">
    <property type="entry name" value="SDRFAMILY"/>
</dbReference>
<organism evidence="3 4">
    <name type="scientific">Natrialba asiatica (strain ATCC 700177 / DSM 12278 / JCM 9576 / FERM P-10747 / NBRC 102637 / 172P1)</name>
    <dbReference type="NCBI Taxonomy" id="29540"/>
    <lineage>
        <taxon>Archaea</taxon>
        <taxon>Methanobacteriati</taxon>
        <taxon>Methanobacteriota</taxon>
        <taxon>Stenosarchaea group</taxon>
        <taxon>Halobacteria</taxon>
        <taxon>Halobacteriales</taxon>
        <taxon>Natrialbaceae</taxon>
        <taxon>Natrialba</taxon>
    </lineage>
</organism>
<dbReference type="PROSITE" id="PS00061">
    <property type="entry name" value="ADH_SHORT"/>
    <property type="match status" value="1"/>
</dbReference>
<gene>
    <name evidence="3" type="ORF">C481_16782</name>
</gene>
<dbReference type="PANTHER" id="PTHR24321:SF8">
    <property type="entry name" value="ESTRADIOL 17-BETA-DEHYDROGENASE 8-RELATED"/>
    <property type="match status" value="1"/>
</dbReference>
<dbReference type="PRINTS" id="PR00081">
    <property type="entry name" value="GDHRDH"/>
</dbReference>
<comment type="caution">
    <text evidence="3">The sequence shown here is derived from an EMBL/GenBank/DDBJ whole genome shotgun (WGS) entry which is preliminary data.</text>
</comment>
<dbReference type="InterPro" id="IPR036291">
    <property type="entry name" value="NAD(P)-bd_dom_sf"/>
</dbReference>
<proteinExistence type="inferred from homology"/>
<dbReference type="PANTHER" id="PTHR24321">
    <property type="entry name" value="DEHYDROGENASES, SHORT CHAIN"/>
    <property type="match status" value="1"/>
</dbReference>
<protein>
    <submittedName>
        <fullName evidence="3">Short-chain family oxidoreductase</fullName>
    </submittedName>
</protein>
<dbReference type="SUPFAM" id="SSF51735">
    <property type="entry name" value="NAD(P)-binding Rossmann-fold domains"/>
    <property type="match status" value="1"/>
</dbReference>
<dbReference type="NCBIfam" id="NF005559">
    <property type="entry name" value="PRK07231.1"/>
    <property type="match status" value="1"/>
</dbReference>